<keyword evidence="14" id="KW-1185">Reference proteome</keyword>
<dbReference type="PANTHER" id="PTHR30040">
    <property type="entry name" value="THIAMINE BIOSYNTHESIS LIPOPROTEIN APBE"/>
    <property type="match status" value="1"/>
</dbReference>
<evidence type="ECO:0000256" key="9">
    <source>
        <dbReference type="ARBA" id="ARBA00022842"/>
    </source>
</evidence>
<keyword evidence="9 12" id="KW-0460">Magnesium</keyword>
<dbReference type="Pfam" id="PF02424">
    <property type="entry name" value="ApbE"/>
    <property type="match status" value="1"/>
</dbReference>
<comment type="similarity">
    <text evidence="2 12">Belongs to the ApbE family.</text>
</comment>
<evidence type="ECO:0000256" key="12">
    <source>
        <dbReference type="PIRNR" id="PIRNR006268"/>
    </source>
</evidence>
<evidence type="ECO:0000256" key="6">
    <source>
        <dbReference type="ARBA" id="ARBA00022679"/>
    </source>
</evidence>
<evidence type="ECO:0000256" key="2">
    <source>
        <dbReference type="ARBA" id="ARBA00008282"/>
    </source>
</evidence>
<proteinExistence type="inferred from homology"/>
<evidence type="ECO:0000256" key="11">
    <source>
        <dbReference type="ARBA" id="ARBA00048540"/>
    </source>
</evidence>
<evidence type="ECO:0000256" key="1">
    <source>
        <dbReference type="ARBA" id="ARBA00001946"/>
    </source>
</evidence>
<keyword evidence="6 12" id="KW-0808">Transferase</keyword>
<evidence type="ECO:0000256" key="4">
    <source>
        <dbReference type="ARBA" id="ARBA00016337"/>
    </source>
</evidence>
<organism evidence="13 14">
    <name type="scientific">Pseudoxanthomonas gei</name>
    <dbReference type="NCBI Taxonomy" id="1383030"/>
    <lineage>
        <taxon>Bacteria</taxon>
        <taxon>Pseudomonadati</taxon>
        <taxon>Pseudomonadota</taxon>
        <taxon>Gammaproteobacteria</taxon>
        <taxon>Lysobacterales</taxon>
        <taxon>Lysobacteraceae</taxon>
        <taxon>Pseudoxanthomonas</taxon>
    </lineage>
</organism>
<comment type="catalytic activity">
    <reaction evidence="11 12">
        <text>L-threonyl-[protein] + FAD = FMN-L-threonyl-[protein] + AMP + H(+)</text>
        <dbReference type="Rhea" id="RHEA:36847"/>
        <dbReference type="Rhea" id="RHEA-COMP:11060"/>
        <dbReference type="Rhea" id="RHEA-COMP:11061"/>
        <dbReference type="ChEBI" id="CHEBI:15378"/>
        <dbReference type="ChEBI" id="CHEBI:30013"/>
        <dbReference type="ChEBI" id="CHEBI:57692"/>
        <dbReference type="ChEBI" id="CHEBI:74257"/>
        <dbReference type="ChEBI" id="CHEBI:456215"/>
        <dbReference type="EC" id="2.7.1.180"/>
    </reaction>
</comment>
<sequence length="304" mass="32283">MGTSWCVKLVAPARTDLHALHAAIQSRLDRVVAQMSTWDTTSDISRFNRAAAGTWHALPEDFFTVLSCALDIARESDGAFDPTIGPLVAAWGFGAAQGEQEIPGDAVRVDACMRVGWRNVLLQADGHAWQAGGIQLDLSAIAKGYGVDLVVDHLRELDIVAALVEVGGELRGFGSKPDGSAWQVLVEASPDADEDGEPCVIVLDGGAVATSGDHWHAFEQAGVSFSHTLDPRSGKPVERACSAVTVIASDAMRADAWATAFTVMGAEAGVTLANERNLAVRFVTRGEHGPMVHMSDPFRTRMPA</sequence>
<evidence type="ECO:0000256" key="10">
    <source>
        <dbReference type="ARBA" id="ARBA00031306"/>
    </source>
</evidence>
<evidence type="ECO:0000256" key="5">
    <source>
        <dbReference type="ARBA" id="ARBA00022630"/>
    </source>
</evidence>
<reference evidence="13 14" key="1">
    <citation type="submission" date="2018-07" db="EMBL/GenBank/DDBJ databases">
        <title>Whole genome Sequencing of Pseudoxanthomonas gei KCTC 32298 (T).</title>
        <authorList>
            <person name="Kumar S."/>
            <person name="Bansal K."/>
            <person name="Kaur A."/>
            <person name="Patil P."/>
            <person name="Sharma S."/>
            <person name="Patil P.B."/>
        </authorList>
    </citation>
    <scope>NUCLEOTIDE SEQUENCE [LARGE SCALE GENOMIC DNA]</scope>
    <source>
        <strain evidence="13 14">KCTC 32298</strain>
    </source>
</reference>
<name>A0ABX0AIX7_9GAMM</name>
<dbReference type="PANTHER" id="PTHR30040:SF2">
    <property type="entry name" value="FAD:PROTEIN FMN TRANSFERASE"/>
    <property type="match status" value="1"/>
</dbReference>
<keyword evidence="7 12" id="KW-0479">Metal-binding</keyword>
<dbReference type="PIRSF" id="PIRSF006268">
    <property type="entry name" value="ApbE"/>
    <property type="match status" value="1"/>
</dbReference>
<dbReference type="SUPFAM" id="SSF143631">
    <property type="entry name" value="ApbE-like"/>
    <property type="match status" value="1"/>
</dbReference>
<protein>
    <recommendedName>
        <fullName evidence="4 12">FAD:protein FMN transferase</fullName>
        <ecNumber evidence="3 12">2.7.1.180</ecNumber>
    </recommendedName>
    <alternativeName>
        <fullName evidence="10 12">Flavin transferase</fullName>
    </alternativeName>
</protein>
<dbReference type="Gene3D" id="3.10.520.10">
    <property type="entry name" value="ApbE-like domains"/>
    <property type="match status" value="1"/>
</dbReference>
<evidence type="ECO:0000256" key="3">
    <source>
        <dbReference type="ARBA" id="ARBA00011955"/>
    </source>
</evidence>
<accession>A0ABX0AIX7</accession>
<comment type="caution">
    <text evidence="13">The sequence shown here is derived from an EMBL/GenBank/DDBJ whole genome shotgun (WGS) entry which is preliminary data.</text>
</comment>
<evidence type="ECO:0000313" key="13">
    <source>
        <dbReference type="EMBL" id="NDK39189.1"/>
    </source>
</evidence>
<keyword evidence="5 12" id="KW-0285">Flavoprotein</keyword>
<evidence type="ECO:0000256" key="7">
    <source>
        <dbReference type="ARBA" id="ARBA00022723"/>
    </source>
</evidence>
<dbReference type="InterPro" id="IPR003374">
    <property type="entry name" value="ApbE-like_sf"/>
</dbReference>
<dbReference type="EMBL" id="QOVG01000006">
    <property type="protein sequence ID" value="NDK39189.1"/>
    <property type="molecule type" value="Genomic_DNA"/>
</dbReference>
<dbReference type="Proteomes" id="UP001429354">
    <property type="component" value="Unassembled WGS sequence"/>
</dbReference>
<dbReference type="EC" id="2.7.1.180" evidence="3 12"/>
<keyword evidence="8 12" id="KW-0274">FAD</keyword>
<dbReference type="GO" id="GO:0016740">
    <property type="term" value="F:transferase activity"/>
    <property type="evidence" value="ECO:0007669"/>
    <property type="project" value="UniProtKB-KW"/>
</dbReference>
<dbReference type="InterPro" id="IPR024932">
    <property type="entry name" value="ApbE"/>
</dbReference>
<gene>
    <name evidence="13" type="ORF">DT603_10080</name>
</gene>
<evidence type="ECO:0000256" key="8">
    <source>
        <dbReference type="ARBA" id="ARBA00022827"/>
    </source>
</evidence>
<evidence type="ECO:0000313" key="14">
    <source>
        <dbReference type="Proteomes" id="UP001429354"/>
    </source>
</evidence>
<comment type="cofactor">
    <cofactor evidence="1">
        <name>Mg(2+)</name>
        <dbReference type="ChEBI" id="CHEBI:18420"/>
    </cofactor>
</comment>